<keyword evidence="1" id="KW-0472">Membrane</keyword>
<protein>
    <submittedName>
        <fullName evidence="2">Uncharacterized protein</fullName>
    </submittedName>
</protein>
<name>A0A485LTQ4_9ZZZZ</name>
<gene>
    <name evidence="2" type="ORF">SCFA_1010003</name>
</gene>
<accession>A0A485LTQ4</accession>
<keyword evidence="1" id="KW-1133">Transmembrane helix</keyword>
<evidence type="ECO:0000313" key="2">
    <source>
        <dbReference type="EMBL" id="VFU11274.1"/>
    </source>
</evidence>
<feature type="transmembrane region" description="Helical" evidence="1">
    <location>
        <begin position="73"/>
        <end position="92"/>
    </location>
</feature>
<feature type="transmembrane region" description="Helical" evidence="1">
    <location>
        <begin position="7"/>
        <end position="29"/>
    </location>
</feature>
<reference evidence="2" key="1">
    <citation type="submission" date="2019-03" db="EMBL/GenBank/DDBJ databases">
        <authorList>
            <person name="Hao L."/>
        </authorList>
    </citation>
    <scope>NUCLEOTIDE SEQUENCE</scope>
</reference>
<keyword evidence="1" id="KW-0812">Transmembrane</keyword>
<sequence>MTRLSRQVWFGIMLIVLSVLAYYIHFLIFRDPHHIFIFMMSDVAFVFIEVLLVSLIIHQVLEQRERRIRLEKLNMVIGAFFSEIGTTLLTYFSNLDPNLDVIRQDLIVSSDWSDEEFDRLIKKLRSYSYQVRPDELDLVKIRCYVVEKRDFLLSMMENPNLMEHETFTELLRAVFHLAEEMKFREIIEDLPEEDIGHLTRDINRAYSMLVYEWVAYMKHLKENFPYFFSLAMRTNPFDQKASVVVGAGQGTQGPHAC</sequence>
<dbReference type="AlphaFoldDB" id="A0A485LTQ4"/>
<evidence type="ECO:0000256" key="1">
    <source>
        <dbReference type="SAM" id="Phobius"/>
    </source>
</evidence>
<dbReference type="EMBL" id="CAADRM010000004">
    <property type="protein sequence ID" value="VFU11274.1"/>
    <property type="molecule type" value="Genomic_DNA"/>
</dbReference>
<proteinExistence type="predicted"/>
<feature type="transmembrane region" description="Helical" evidence="1">
    <location>
        <begin position="35"/>
        <end position="61"/>
    </location>
</feature>
<organism evidence="2">
    <name type="scientific">anaerobic digester metagenome</name>
    <dbReference type="NCBI Taxonomy" id="1263854"/>
    <lineage>
        <taxon>unclassified sequences</taxon>
        <taxon>metagenomes</taxon>
        <taxon>ecological metagenomes</taxon>
    </lineage>
</organism>